<name>A0A7G1HRD6_9BACT</name>
<dbReference type="KEGG" id="copr:Cop2CBH44_06220"/>
<sequence length="134" mass="15028">MEELTLTTPSLLFSAVSLIMLAYTNRFLSYAQIVRTLKTEYDLHPSKITAAQIENLRSRLYLIRMMQILGIVSLLLSVVCMFLIYVGLQTFAVIVFAISLLSLIASLGISIGEIIISVRALELHLSAMEHRKPE</sequence>
<accession>A0A7G1HRD6</accession>
<evidence type="ECO:0000313" key="2">
    <source>
        <dbReference type="EMBL" id="BCI62269.1"/>
    </source>
</evidence>
<feature type="transmembrane region" description="Helical" evidence="1">
    <location>
        <begin position="94"/>
        <end position="121"/>
    </location>
</feature>
<dbReference type="InterPro" id="IPR021279">
    <property type="entry name" value="DUF2721"/>
</dbReference>
<feature type="transmembrane region" description="Helical" evidence="1">
    <location>
        <begin position="6"/>
        <end position="28"/>
    </location>
</feature>
<evidence type="ECO:0000313" key="3">
    <source>
        <dbReference type="Proteomes" id="UP000594042"/>
    </source>
</evidence>
<reference evidence="3" key="1">
    <citation type="submission" date="2020-07" db="EMBL/GenBank/DDBJ databases">
        <title>Complete genome sequencing of Coprobacter sp. strain 2CBH44.</title>
        <authorList>
            <person name="Sakamoto M."/>
            <person name="Murakami T."/>
            <person name="Mori H."/>
        </authorList>
    </citation>
    <scope>NUCLEOTIDE SEQUENCE [LARGE SCALE GENOMIC DNA]</scope>
    <source>
        <strain evidence="3">2CBH44</strain>
    </source>
</reference>
<organism evidence="2 3">
    <name type="scientific">Coprobacter secundus subsp. similis</name>
    <dbReference type="NCBI Taxonomy" id="2751153"/>
    <lineage>
        <taxon>Bacteria</taxon>
        <taxon>Pseudomonadati</taxon>
        <taxon>Bacteroidota</taxon>
        <taxon>Bacteroidia</taxon>
        <taxon>Bacteroidales</taxon>
        <taxon>Barnesiellaceae</taxon>
        <taxon>Coprobacter</taxon>
    </lineage>
</organism>
<protein>
    <submittedName>
        <fullName evidence="2">Membrane protein</fullName>
    </submittedName>
</protein>
<dbReference type="AlphaFoldDB" id="A0A7G1HRD6"/>
<dbReference type="RefSeq" id="WP_055095954.1">
    <property type="nucleotide sequence ID" value="NZ_AP023322.1"/>
</dbReference>
<keyword evidence="1" id="KW-1133">Transmembrane helix</keyword>
<keyword evidence="1" id="KW-0472">Membrane</keyword>
<gene>
    <name evidence="2" type="ORF">Cop2CBH44_06220</name>
</gene>
<proteinExistence type="predicted"/>
<evidence type="ECO:0000256" key="1">
    <source>
        <dbReference type="SAM" id="Phobius"/>
    </source>
</evidence>
<feature type="transmembrane region" description="Helical" evidence="1">
    <location>
        <begin position="68"/>
        <end position="88"/>
    </location>
</feature>
<dbReference type="Proteomes" id="UP000594042">
    <property type="component" value="Chromosome"/>
</dbReference>
<keyword evidence="3" id="KW-1185">Reference proteome</keyword>
<keyword evidence="1" id="KW-0812">Transmembrane</keyword>
<dbReference type="Pfam" id="PF11026">
    <property type="entry name" value="DUF2721"/>
    <property type="match status" value="1"/>
</dbReference>
<dbReference type="EMBL" id="AP023322">
    <property type="protein sequence ID" value="BCI62269.1"/>
    <property type="molecule type" value="Genomic_DNA"/>
</dbReference>